<dbReference type="FunCoup" id="A0A194R4E3">
    <property type="interactions" value="1"/>
</dbReference>
<sequence>MTISFVTSRVARSPNPERPASLARHSGRMVGYPIIRYMMQNFCQQTDFELPVQLVGFPAIVGSVRFTNFLKKLAYSLSPATYRSRARRELIYTDQSMESLDAREVEKYIVAEFGAKACVFERVCSHYAANARVQPRQQLNWADVFKQYRQSQDQAKELFLLSVFLGDIVGSPHLCHQLGKRRPCDETLLASIES</sequence>
<dbReference type="AlphaFoldDB" id="A0A194R4E3"/>
<protein>
    <submittedName>
        <fullName evidence="1">Uncharacterized protein</fullName>
    </submittedName>
</protein>
<keyword evidence="2" id="KW-1185">Reference proteome</keyword>
<gene>
    <name evidence="1" type="ORF">RR48_07732</name>
</gene>
<dbReference type="InParanoid" id="A0A194R4E3"/>
<name>A0A194R4E3_PAPMA</name>
<evidence type="ECO:0000313" key="2">
    <source>
        <dbReference type="Proteomes" id="UP000053240"/>
    </source>
</evidence>
<organism evidence="1 2">
    <name type="scientific">Papilio machaon</name>
    <name type="common">Old World swallowtail butterfly</name>
    <dbReference type="NCBI Taxonomy" id="76193"/>
    <lineage>
        <taxon>Eukaryota</taxon>
        <taxon>Metazoa</taxon>
        <taxon>Ecdysozoa</taxon>
        <taxon>Arthropoda</taxon>
        <taxon>Hexapoda</taxon>
        <taxon>Insecta</taxon>
        <taxon>Pterygota</taxon>
        <taxon>Neoptera</taxon>
        <taxon>Endopterygota</taxon>
        <taxon>Lepidoptera</taxon>
        <taxon>Glossata</taxon>
        <taxon>Ditrysia</taxon>
        <taxon>Papilionoidea</taxon>
        <taxon>Papilionidae</taxon>
        <taxon>Papilioninae</taxon>
        <taxon>Papilio</taxon>
    </lineage>
</organism>
<accession>A0A194R4E3</accession>
<dbReference type="Proteomes" id="UP000053240">
    <property type="component" value="Unassembled WGS sequence"/>
</dbReference>
<proteinExistence type="predicted"/>
<dbReference type="EMBL" id="KQ460930">
    <property type="protein sequence ID" value="KPJ10726.1"/>
    <property type="molecule type" value="Genomic_DNA"/>
</dbReference>
<reference evidence="1 2" key="1">
    <citation type="journal article" date="2015" name="Nat. Commun.">
        <title>Outbred genome sequencing and CRISPR/Cas9 gene editing in butterflies.</title>
        <authorList>
            <person name="Li X."/>
            <person name="Fan D."/>
            <person name="Zhang W."/>
            <person name="Liu G."/>
            <person name="Zhang L."/>
            <person name="Zhao L."/>
            <person name="Fang X."/>
            <person name="Chen L."/>
            <person name="Dong Y."/>
            <person name="Chen Y."/>
            <person name="Ding Y."/>
            <person name="Zhao R."/>
            <person name="Feng M."/>
            <person name="Zhu Y."/>
            <person name="Feng Y."/>
            <person name="Jiang X."/>
            <person name="Zhu D."/>
            <person name="Xiang H."/>
            <person name="Feng X."/>
            <person name="Li S."/>
            <person name="Wang J."/>
            <person name="Zhang G."/>
            <person name="Kronforst M.R."/>
            <person name="Wang W."/>
        </authorList>
    </citation>
    <scope>NUCLEOTIDE SEQUENCE [LARGE SCALE GENOMIC DNA]</scope>
    <source>
        <strain evidence="1">Ya'a_city_454_Pm</strain>
        <tissue evidence="1">Whole body</tissue>
    </source>
</reference>
<evidence type="ECO:0000313" key="1">
    <source>
        <dbReference type="EMBL" id="KPJ10726.1"/>
    </source>
</evidence>